<gene>
    <name evidence="2" type="ORF">F907_01630</name>
    <name evidence="3" type="ORF">FPV60_04060</name>
</gene>
<dbReference type="GeneID" id="45418113"/>
<reference evidence="3 5" key="2">
    <citation type="submission" date="2019-07" db="EMBL/GenBank/DDBJ databases">
        <title>Draft Genome Sequence of the first blaOXA-58-Harboring Acinetobacter colistiniresistens clinical isolate from Brazil.</title>
        <authorList>
            <person name="Favaro L.S."/>
            <person name="Paula-Petroli S.B."/>
            <person name="Moura C.F."/>
            <person name="Tognim M.C.B."/>
            <person name="Venancio E.J."/>
            <person name="Yamada-Ogatta S.F."/>
            <person name="Carrara-Marroni F.E."/>
        </authorList>
    </citation>
    <scope>NUCLEOTIDE SEQUENCE [LARGE SCALE GENOMIC DNA]</scope>
    <source>
        <strain evidence="3 5">DL</strain>
    </source>
</reference>
<evidence type="ECO:0000313" key="5">
    <source>
        <dbReference type="Proteomes" id="UP000316981"/>
    </source>
</evidence>
<comment type="caution">
    <text evidence="2">The sequence shown here is derived from an EMBL/GenBank/DDBJ whole genome shotgun (WGS) entry which is preliminary data.</text>
</comment>
<proteinExistence type="predicted"/>
<dbReference type="RefSeq" id="WP_016652308.1">
    <property type="nucleotide sequence ID" value="NZ_BHGD02000056.1"/>
</dbReference>
<feature type="signal peptide" evidence="1">
    <location>
        <begin position="1"/>
        <end position="22"/>
    </location>
</feature>
<accession>S3TPN9</accession>
<name>S3TPN9_9GAMM</name>
<evidence type="ECO:0000313" key="4">
    <source>
        <dbReference type="Proteomes" id="UP000014559"/>
    </source>
</evidence>
<dbReference type="EMBL" id="VMTP01000040">
    <property type="protein sequence ID" value="TVT85457.1"/>
    <property type="molecule type" value="Genomic_DNA"/>
</dbReference>
<sequence>MKRISLLVFCSFYLLSTSMLYAESLKKPPKFTDYPASLYKGPTAQLDMTDAYARLFRTRLSQGLTEKPDYAGEYVVVGWGCGAMCYSLTLISKKTGKILQTFGGETGEKLIDTQPNSLLLITHGSVKVNGKDIYAKKFYLLKNNQLNLIYHTPIAAEHEDENGKFNP</sequence>
<dbReference type="Proteomes" id="UP000014559">
    <property type="component" value="Unassembled WGS sequence"/>
</dbReference>
<dbReference type="EMBL" id="ATGK01000011">
    <property type="protein sequence ID" value="EPG37660.1"/>
    <property type="molecule type" value="Genomic_DNA"/>
</dbReference>
<feature type="chain" id="PRO_5036286974" evidence="1">
    <location>
        <begin position="23"/>
        <end position="167"/>
    </location>
</feature>
<protein>
    <submittedName>
        <fullName evidence="2">Uncharacterized protein</fullName>
    </submittedName>
</protein>
<organism evidence="2 4">
    <name type="scientific">Acinetobacter colistiniresistens</name>
    <dbReference type="NCBI Taxonomy" id="280145"/>
    <lineage>
        <taxon>Bacteria</taxon>
        <taxon>Pseudomonadati</taxon>
        <taxon>Pseudomonadota</taxon>
        <taxon>Gammaproteobacteria</taxon>
        <taxon>Moraxellales</taxon>
        <taxon>Moraxellaceae</taxon>
        <taxon>Acinetobacter</taxon>
    </lineage>
</organism>
<evidence type="ECO:0000313" key="3">
    <source>
        <dbReference type="EMBL" id="TVT85457.1"/>
    </source>
</evidence>
<dbReference type="AlphaFoldDB" id="S3TPN9"/>
<evidence type="ECO:0000256" key="1">
    <source>
        <dbReference type="SAM" id="SignalP"/>
    </source>
</evidence>
<dbReference type="Proteomes" id="UP000316981">
    <property type="component" value="Unassembled WGS sequence"/>
</dbReference>
<dbReference type="HOGENOM" id="CLU_135441_0_0_6"/>
<keyword evidence="1" id="KW-0732">Signal</keyword>
<evidence type="ECO:0000313" key="2">
    <source>
        <dbReference type="EMBL" id="EPG37660.1"/>
    </source>
</evidence>
<reference evidence="2 4" key="1">
    <citation type="submission" date="2013-06" db="EMBL/GenBank/DDBJ databases">
        <title>The Genome Sequence of Acinetobacter sp. NIPH 2036.</title>
        <authorList>
            <consortium name="The Broad Institute Genome Sequencing Platform"/>
            <consortium name="The Broad Institute Genome Sequencing Center for Infectious Disease"/>
            <person name="Cerqueira G."/>
            <person name="Feldgarden M."/>
            <person name="Courvalin P."/>
            <person name="Perichon B."/>
            <person name="Grillot-Courvalin C."/>
            <person name="Clermont D."/>
            <person name="Rocha E."/>
            <person name="Yoon E.-J."/>
            <person name="Nemec A."/>
            <person name="Young S.K."/>
            <person name="Zeng Q."/>
            <person name="Gargeya S."/>
            <person name="Fitzgerald M."/>
            <person name="Abouelleil A."/>
            <person name="Alvarado L."/>
            <person name="Berlin A.M."/>
            <person name="Chapman S.B."/>
            <person name="Dewar J."/>
            <person name="Goldberg J."/>
            <person name="Griggs A."/>
            <person name="Gujja S."/>
            <person name="Hansen M."/>
            <person name="Howarth C."/>
            <person name="Imamovic A."/>
            <person name="Larimer J."/>
            <person name="McCowan C."/>
            <person name="Murphy C."/>
            <person name="Pearson M."/>
            <person name="Priest M."/>
            <person name="Roberts A."/>
            <person name="Saif S."/>
            <person name="Shea T."/>
            <person name="Sykes S."/>
            <person name="Wortman J."/>
            <person name="Nusbaum C."/>
            <person name="Birren B."/>
        </authorList>
    </citation>
    <scope>NUCLEOTIDE SEQUENCE [LARGE SCALE GENOMIC DNA]</scope>
    <source>
        <strain evidence="2 4">NIPH 2036</strain>
    </source>
</reference>
<dbReference type="PATRIC" id="fig|1217696.3.peg.1588"/>